<feature type="domain" description="Phosphoribosyltransferase" evidence="2">
    <location>
        <begin position="151"/>
        <end position="202"/>
    </location>
</feature>
<dbReference type="Gene3D" id="3.40.50.2020">
    <property type="match status" value="1"/>
</dbReference>
<dbReference type="AlphaFoldDB" id="A0A833NX17"/>
<dbReference type="Pfam" id="PF18912">
    <property type="entry name" value="DZR_2"/>
    <property type="match status" value="1"/>
</dbReference>
<dbReference type="SUPFAM" id="SSF53271">
    <property type="entry name" value="PRTase-like"/>
    <property type="match status" value="1"/>
</dbReference>
<sequence>MQFLKSILDLVFPPRCEVCLSPNDKVICGGCAQKISFLKPSAFIHSVGEYDGVLKTAILKFKFKNKTGLAEPLGAFMVKYLSQNLDMNKVDFIVPVPLHSKKFLERGFNQSELLSHAISKHYNLPTVSGLLFRVKETNPQFELPRNERIKNVKGAFEVRGANLLRDRNILLVDDIYTTGSTVSECTKILKTNGAKNVHVLTLSRAYSI</sequence>
<comment type="similarity">
    <text evidence="1">Belongs to the ComF/GntX family.</text>
</comment>
<dbReference type="Proteomes" id="UP000488506">
    <property type="component" value="Unassembled WGS sequence"/>
</dbReference>
<feature type="domain" description="Double zinc ribbon" evidence="3">
    <location>
        <begin position="7"/>
        <end position="40"/>
    </location>
</feature>
<evidence type="ECO:0000256" key="1">
    <source>
        <dbReference type="ARBA" id="ARBA00008007"/>
    </source>
</evidence>
<dbReference type="PANTHER" id="PTHR47505">
    <property type="entry name" value="DNA UTILIZATION PROTEIN YHGH"/>
    <property type="match status" value="1"/>
</dbReference>
<gene>
    <name evidence="4" type="ORF">FD145_852</name>
</gene>
<evidence type="ECO:0000313" key="5">
    <source>
        <dbReference type="Proteomes" id="UP000488506"/>
    </source>
</evidence>
<dbReference type="InterPro" id="IPR000836">
    <property type="entry name" value="PRTase_dom"/>
</dbReference>
<dbReference type="PANTHER" id="PTHR47505:SF1">
    <property type="entry name" value="DNA UTILIZATION PROTEIN YHGH"/>
    <property type="match status" value="1"/>
</dbReference>
<dbReference type="InterPro" id="IPR044005">
    <property type="entry name" value="DZR_2"/>
</dbReference>
<name>A0A833NX17_UNCSA</name>
<dbReference type="Pfam" id="PF00156">
    <property type="entry name" value="Pribosyltran"/>
    <property type="match status" value="1"/>
</dbReference>
<evidence type="ECO:0000313" key="4">
    <source>
        <dbReference type="EMBL" id="KAF0134209.1"/>
    </source>
</evidence>
<dbReference type="EMBL" id="WPAF01000011">
    <property type="protein sequence ID" value="KAF0134209.1"/>
    <property type="molecule type" value="Genomic_DNA"/>
</dbReference>
<dbReference type="CDD" id="cd06223">
    <property type="entry name" value="PRTases_typeI"/>
    <property type="match status" value="1"/>
</dbReference>
<comment type="caution">
    <text evidence="4">The sequence shown here is derived from an EMBL/GenBank/DDBJ whole genome shotgun (WGS) entry which is preliminary data.</text>
</comment>
<evidence type="ECO:0000259" key="2">
    <source>
        <dbReference type="Pfam" id="PF00156"/>
    </source>
</evidence>
<dbReference type="InterPro" id="IPR029057">
    <property type="entry name" value="PRTase-like"/>
</dbReference>
<evidence type="ECO:0000259" key="3">
    <source>
        <dbReference type="Pfam" id="PF18912"/>
    </source>
</evidence>
<organism evidence="4 5">
    <name type="scientific">Candidatus Saganbacteria bacterium</name>
    <dbReference type="NCBI Taxonomy" id="2575572"/>
    <lineage>
        <taxon>Bacteria</taxon>
        <taxon>Bacillati</taxon>
        <taxon>Saganbacteria</taxon>
    </lineage>
</organism>
<dbReference type="InterPro" id="IPR051910">
    <property type="entry name" value="ComF/GntX_DNA_util-trans"/>
</dbReference>
<protein>
    <submittedName>
        <fullName evidence="4">ComFC</fullName>
    </submittedName>
</protein>
<reference evidence="4 5" key="1">
    <citation type="submission" date="2019-12" db="EMBL/GenBank/DDBJ databases">
        <authorList>
            <person name="Wolfe R."/>
            <person name="Danczak R."/>
            <person name="Wilkins M."/>
        </authorList>
    </citation>
    <scope>NUCLEOTIDE SEQUENCE [LARGE SCALE GENOMIC DNA]</scope>
    <source>
        <strain evidence="4">X2_MaxBin.013</strain>
    </source>
</reference>
<accession>A0A833NX17</accession>
<proteinExistence type="inferred from homology"/>